<keyword evidence="3" id="KW-1185">Reference proteome</keyword>
<protein>
    <submittedName>
        <fullName evidence="2">Uncharacterized protein</fullName>
    </submittedName>
</protein>
<evidence type="ECO:0000313" key="3">
    <source>
        <dbReference type="Proteomes" id="UP000236454"/>
    </source>
</evidence>
<keyword evidence="1" id="KW-0472">Membrane</keyword>
<dbReference type="EMBL" id="FPAS01000001">
    <property type="protein sequence ID" value="SFT47833.1"/>
    <property type="molecule type" value="Genomic_DNA"/>
</dbReference>
<dbReference type="AlphaFoldDB" id="A0A1I6YBE3"/>
<dbReference type="Proteomes" id="UP000236454">
    <property type="component" value="Unassembled WGS sequence"/>
</dbReference>
<gene>
    <name evidence="2" type="ORF">SAMN05216474_0784</name>
</gene>
<keyword evidence="1" id="KW-0812">Transmembrane</keyword>
<feature type="transmembrane region" description="Helical" evidence="1">
    <location>
        <begin position="6"/>
        <end position="22"/>
    </location>
</feature>
<evidence type="ECO:0000313" key="2">
    <source>
        <dbReference type="EMBL" id="SFT47833.1"/>
    </source>
</evidence>
<dbReference type="RefSeq" id="WP_090246546.1">
    <property type="nucleotide sequence ID" value="NZ_FPAS01000001.1"/>
</dbReference>
<reference evidence="2 3" key="1">
    <citation type="submission" date="2016-10" db="EMBL/GenBank/DDBJ databases">
        <authorList>
            <person name="de Groot N.N."/>
        </authorList>
    </citation>
    <scope>NUCLEOTIDE SEQUENCE [LARGE SCALE GENOMIC DNA]</scope>
    <source>
        <strain evidence="2 3">CGMCC 1.7005</strain>
    </source>
</reference>
<keyword evidence="1" id="KW-1133">Transmembrane helix</keyword>
<proteinExistence type="predicted"/>
<sequence>MVVLITRIILTAIMVFFIYLIWTKDVNILRWFNEKAIKVLPIDNSLDKQLELVNVLISPNQNKQLALYIHIDESVDKIQDISLTITTNDQGSKGTVGLLKTIRDFKYFSDLLSTPYSTTDFIDHQIINYQKWSNTGPNGLDTTKINLEAFNGDEIILEWRDAENKKHIKKWPYIRYRNIVDGLKKGPIPSEKSKNVFVNEMKL</sequence>
<organism evidence="2 3">
    <name type="scientific">Lishizhenia tianjinensis</name>
    <dbReference type="NCBI Taxonomy" id="477690"/>
    <lineage>
        <taxon>Bacteria</taxon>
        <taxon>Pseudomonadati</taxon>
        <taxon>Bacteroidota</taxon>
        <taxon>Flavobacteriia</taxon>
        <taxon>Flavobacteriales</taxon>
        <taxon>Crocinitomicaceae</taxon>
        <taxon>Lishizhenia</taxon>
    </lineage>
</organism>
<evidence type="ECO:0000256" key="1">
    <source>
        <dbReference type="SAM" id="Phobius"/>
    </source>
</evidence>
<name>A0A1I6YBE3_9FLAO</name>
<dbReference type="STRING" id="477690.SAMN05216474_0784"/>
<accession>A0A1I6YBE3</accession>